<dbReference type="Gene3D" id="3.20.20.140">
    <property type="entry name" value="Metal-dependent hydrolases"/>
    <property type="match status" value="1"/>
</dbReference>
<feature type="compositionally biased region" description="Polar residues" evidence="1">
    <location>
        <begin position="1"/>
        <end position="14"/>
    </location>
</feature>
<evidence type="ECO:0000256" key="1">
    <source>
        <dbReference type="SAM" id="MobiDB-lite"/>
    </source>
</evidence>
<comment type="caution">
    <text evidence="2">The sequence shown here is derived from an EMBL/GenBank/DDBJ whole genome shotgun (WGS) entry which is preliminary data.</text>
</comment>
<protein>
    <submittedName>
        <fullName evidence="2">Dipeptidase</fullName>
    </submittedName>
</protein>
<name>A0ABP7S5L1_9ACTN</name>
<dbReference type="InterPro" id="IPR032466">
    <property type="entry name" value="Metal_Hydrolase"/>
</dbReference>
<reference evidence="3" key="1">
    <citation type="journal article" date="2019" name="Int. J. Syst. Evol. Microbiol.">
        <title>The Global Catalogue of Microorganisms (GCM) 10K type strain sequencing project: providing services to taxonomists for standard genome sequencing and annotation.</title>
        <authorList>
            <consortium name="The Broad Institute Genomics Platform"/>
            <consortium name="The Broad Institute Genome Sequencing Center for Infectious Disease"/>
            <person name="Wu L."/>
            <person name="Ma J."/>
        </authorList>
    </citation>
    <scope>NUCLEOTIDE SEQUENCE [LARGE SCALE GENOMIC DNA]</scope>
    <source>
        <strain evidence="3">JCM 17027</strain>
    </source>
</reference>
<dbReference type="Proteomes" id="UP001500034">
    <property type="component" value="Unassembled WGS sequence"/>
</dbReference>
<dbReference type="EMBL" id="BAABCQ010000179">
    <property type="protein sequence ID" value="GAA4006654.1"/>
    <property type="molecule type" value="Genomic_DNA"/>
</dbReference>
<dbReference type="Pfam" id="PF01244">
    <property type="entry name" value="Peptidase_M19"/>
    <property type="match status" value="1"/>
</dbReference>
<organism evidence="2 3">
    <name type="scientific">Streptomyces marokkonensis</name>
    <dbReference type="NCBI Taxonomy" id="324855"/>
    <lineage>
        <taxon>Bacteria</taxon>
        <taxon>Bacillati</taxon>
        <taxon>Actinomycetota</taxon>
        <taxon>Actinomycetes</taxon>
        <taxon>Kitasatosporales</taxon>
        <taxon>Streptomycetaceae</taxon>
        <taxon>Streptomyces</taxon>
    </lineage>
</organism>
<proteinExistence type="predicted"/>
<dbReference type="PANTHER" id="PTHR10443:SF12">
    <property type="entry name" value="DIPEPTIDASE"/>
    <property type="match status" value="1"/>
</dbReference>
<evidence type="ECO:0000313" key="2">
    <source>
        <dbReference type="EMBL" id="GAA4006654.1"/>
    </source>
</evidence>
<dbReference type="PANTHER" id="PTHR10443">
    <property type="entry name" value="MICROSOMAL DIPEPTIDASE"/>
    <property type="match status" value="1"/>
</dbReference>
<keyword evidence="3" id="KW-1185">Reference proteome</keyword>
<evidence type="ECO:0000313" key="3">
    <source>
        <dbReference type="Proteomes" id="UP001500034"/>
    </source>
</evidence>
<dbReference type="RefSeq" id="WP_345596622.1">
    <property type="nucleotide sequence ID" value="NZ_BAABCQ010000179.1"/>
</dbReference>
<dbReference type="CDD" id="cd01301">
    <property type="entry name" value="rDP_like"/>
    <property type="match status" value="1"/>
</dbReference>
<sequence>MTSSEAQDSRNSQGSRRSSDALDRARELLREFPVVDGHNDLPWALREQVRYDLDARDIAADQSAHLHTDLARLRSGGVGAQYWSVYVRSDLPGAVTATLEQIDCVRRLIDRHPGDLRAALTAADMEAARAEGRIASLMGAEGGHSIDNSLATLRALYALGVRYMTLTHNDNIAWADSATDESGVGGLSAFGREVVREMNREGMLVDLSHVAATTMRDALDTSTAPVIFSHSSARAVCDHPRNIPDDVLERLPANGGMAMVTFVPKFVLQAAVDWTAAADGNMRAHGFHHLDSSPEAMKVHRAFEEHTPRPVATVSTVADHLDHMREAAGVDHLGIGGDYDGTPFTPDGLGDVSGYPNLIAELLDRGWSRADLAKLTWKNAVRVLGAAEDVARGLRAAREPSNATIEELDG</sequence>
<accession>A0ABP7S5L1</accession>
<dbReference type="InterPro" id="IPR008257">
    <property type="entry name" value="Pept_M19"/>
</dbReference>
<feature type="region of interest" description="Disordered" evidence="1">
    <location>
        <begin position="1"/>
        <end position="20"/>
    </location>
</feature>
<gene>
    <name evidence="2" type="ORF">GCM10022384_61060</name>
</gene>
<dbReference type="SUPFAM" id="SSF51556">
    <property type="entry name" value="Metallo-dependent hydrolases"/>
    <property type="match status" value="1"/>
</dbReference>
<dbReference type="PROSITE" id="PS51365">
    <property type="entry name" value="RENAL_DIPEPTIDASE_2"/>
    <property type="match status" value="1"/>
</dbReference>